<feature type="chain" id="PRO_5013371604" description="Endonuclease/exonuclease/phosphatase domain-containing protein" evidence="2">
    <location>
        <begin position="36"/>
        <end position="884"/>
    </location>
</feature>
<dbReference type="PROSITE" id="PS00330">
    <property type="entry name" value="HEMOLYSIN_CALCIUM"/>
    <property type="match status" value="2"/>
</dbReference>
<dbReference type="RefSeq" id="WP_245817271.1">
    <property type="nucleotide sequence ID" value="NZ_FZOH01000006.1"/>
</dbReference>
<feature type="signal peptide" evidence="2">
    <location>
        <begin position="1"/>
        <end position="35"/>
    </location>
</feature>
<dbReference type="Pfam" id="PF03372">
    <property type="entry name" value="Exo_endo_phos"/>
    <property type="match status" value="1"/>
</dbReference>
<organism evidence="4 5">
    <name type="scientific">Geodermatophilus saharensis</name>
    <dbReference type="NCBI Taxonomy" id="1137994"/>
    <lineage>
        <taxon>Bacteria</taxon>
        <taxon>Bacillati</taxon>
        <taxon>Actinomycetota</taxon>
        <taxon>Actinomycetes</taxon>
        <taxon>Geodermatophilales</taxon>
        <taxon>Geodermatophilaceae</taxon>
        <taxon>Geodermatophilus</taxon>
    </lineage>
</organism>
<dbReference type="InterPro" id="IPR047971">
    <property type="entry name" value="ExeM-like"/>
</dbReference>
<dbReference type="EMBL" id="FZOH01000006">
    <property type="protein sequence ID" value="SNS59501.1"/>
    <property type="molecule type" value="Genomic_DNA"/>
</dbReference>
<evidence type="ECO:0000256" key="2">
    <source>
        <dbReference type="SAM" id="SignalP"/>
    </source>
</evidence>
<feature type="domain" description="Endonuclease/exonuclease/phosphatase" evidence="3">
    <location>
        <begin position="475"/>
        <end position="766"/>
    </location>
</feature>
<keyword evidence="5" id="KW-1185">Reference proteome</keyword>
<dbReference type="GO" id="GO:0003824">
    <property type="term" value="F:catalytic activity"/>
    <property type="evidence" value="ECO:0007669"/>
    <property type="project" value="InterPro"/>
</dbReference>
<evidence type="ECO:0000313" key="5">
    <source>
        <dbReference type="Proteomes" id="UP000198386"/>
    </source>
</evidence>
<dbReference type="InterPro" id="IPR036691">
    <property type="entry name" value="Endo/exonu/phosph_ase_sf"/>
</dbReference>
<dbReference type="Proteomes" id="UP000198386">
    <property type="component" value="Unassembled WGS sequence"/>
</dbReference>
<sequence length="884" mass="90011">MRSSPGSRRVLARRAALGTAAASLAVVGLPTAASAAPTTPYVSEIHYDNVGDDTGEFVEVTLPPGTTSTGWRIALYNGDNASNVVQYDIDDLPAVTATGAPATAVLDYPANGLQNGPRDGVALVRPDGTVAEFVSYEGVITPAGGVAAGITSVDTGVGETNTTPVGQSLSRTFASAGDVTGTWALGPSSKGTVNGGGTTTPPPPATSVCDTTPTHEIGAVQGTGATTPVNGATVTVRGVVVGDLPGLSGFYLQDPDGDGNAATSDGVFVFSPVAVDLGDTVAVTGRANEFGGQTQITSQTDVAVCADGDEGDLPTAVALPLPATDAERERFEGMLVAPDEDLVVSDVFQLVGGAQGGFGELLLAADGVLLQPTEVARPGTPEAAAVASDNARRRIVLDDASNARTGVTNHPYLTAADPIRVGETVTFTAPTVLGYGFGNWRLQPADGTPEGTIGTTGERPEAPDAVGGDVQVGAFNVLNYFTTLTGPDARGASSPAEFEEQAAKIVSAIEALGADVVTLMEIEDTDSTGASPGNADGALADLVGRLNTAAGYDKWAYVPLPEELYAVDRDVIRSAIIYQDDVVQPVGDPVGLVDEEVWDNAREPQAQTFVKDGDAFTVVANHFKSKGASGATGDNVDAGDGQGAYNGDRTRQAASLAAFADRLRTETGDDDVVLLGDFNAYSQEDPIVALREGGYADLGEQLDPGRYSYVFDGLSGSLDHALATAALEEKVTGLAHWNINAVESSAYQYDGDPALYAADPYRSSDHDPLVLGIDLDERCNGLVPTIRGTEAGETLRGTTGVDVIMGLGGNDTITGGNAGDVICGGAGDDRLSGENGDDVLFGGFGVDTLDGGNGDDTLVGGPGEGDVLTQGRGTGTAEQEGAES</sequence>
<accession>A0A239FRF5</accession>
<dbReference type="SUPFAM" id="SSF51120">
    <property type="entry name" value="beta-Roll"/>
    <property type="match status" value="1"/>
</dbReference>
<dbReference type="InterPro" id="IPR018511">
    <property type="entry name" value="Hemolysin-typ_Ca-bd_CS"/>
</dbReference>
<proteinExistence type="predicted"/>
<name>A0A239FRF5_9ACTN</name>
<evidence type="ECO:0000256" key="1">
    <source>
        <dbReference type="SAM" id="MobiDB-lite"/>
    </source>
</evidence>
<keyword evidence="2" id="KW-0732">Signal</keyword>
<protein>
    <recommendedName>
        <fullName evidence="3">Endonuclease/exonuclease/phosphatase domain-containing protein</fullName>
    </recommendedName>
</protein>
<dbReference type="AlphaFoldDB" id="A0A239FRF5"/>
<dbReference type="InterPro" id="IPR006311">
    <property type="entry name" value="TAT_signal"/>
</dbReference>
<dbReference type="PRINTS" id="PR00313">
    <property type="entry name" value="CABNDNGRPT"/>
</dbReference>
<gene>
    <name evidence="4" type="ORF">SAMN04488107_3098</name>
</gene>
<dbReference type="Pfam" id="PF00353">
    <property type="entry name" value="HemolysinCabind"/>
    <property type="match status" value="2"/>
</dbReference>
<feature type="region of interest" description="Disordered" evidence="1">
    <location>
        <begin position="851"/>
        <end position="884"/>
    </location>
</feature>
<dbReference type="SUPFAM" id="SSF56219">
    <property type="entry name" value="DNase I-like"/>
    <property type="match status" value="1"/>
</dbReference>
<dbReference type="InterPro" id="IPR005135">
    <property type="entry name" value="Endo/exonuclease/phosphatase"/>
</dbReference>
<dbReference type="Gene3D" id="3.60.10.10">
    <property type="entry name" value="Endonuclease/exonuclease/phosphatase"/>
    <property type="match status" value="1"/>
</dbReference>
<dbReference type="CDD" id="cd04486">
    <property type="entry name" value="YhcR_OBF_like"/>
    <property type="match status" value="1"/>
</dbReference>
<dbReference type="PANTHER" id="PTHR42834:SF1">
    <property type="entry name" value="ENDONUCLEASE_EXONUCLEASE_PHOSPHATASE FAMILY PROTEIN (AFU_ORTHOLOGUE AFUA_3G09210)"/>
    <property type="match status" value="1"/>
</dbReference>
<feature type="region of interest" description="Disordered" evidence="1">
    <location>
        <begin position="184"/>
        <end position="204"/>
    </location>
</feature>
<reference evidence="5" key="1">
    <citation type="submission" date="2017-06" db="EMBL/GenBank/DDBJ databases">
        <authorList>
            <person name="Varghese N."/>
            <person name="Submissions S."/>
        </authorList>
    </citation>
    <scope>NUCLEOTIDE SEQUENCE [LARGE SCALE GENOMIC DNA]</scope>
    <source>
        <strain evidence="5">DSM 45423</strain>
    </source>
</reference>
<evidence type="ECO:0000259" key="3">
    <source>
        <dbReference type="Pfam" id="PF03372"/>
    </source>
</evidence>
<evidence type="ECO:0000313" key="4">
    <source>
        <dbReference type="EMBL" id="SNS59501.1"/>
    </source>
</evidence>
<dbReference type="PROSITE" id="PS51318">
    <property type="entry name" value="TAT"/>
    <property type="match status" value="1"/>
</dbReference>
<dbReference type="InterPro" id="IPR011049">
    <property type="entry name" value="Serralysin-like_metalloprot_C"/>
</dbReference>
<dbReference type="GO" id="GO:0005509">
    <property type="term" value="F:calcium ion binding"/>
    <property type="evidence" value="ECO:0007669"/>
    <property type="project" value="InterPro"/>
</dbReference>
<dbReference type="Gene3D" id="2.150.10.10">
    <property type="entry name" value="Serralysin-like metalloprotease, C-terminal"/>
    <property type="match status" value="1"/>
</dbReference>
<dbReference type="PANTHER" id="PTHR42834">
    <property type="entry name" value="ENDONUCLEASE/EXONUCLEASE/PHOSPHATASE FAMILY PROTEIN (AFU_ORTHOLOGUE AFUA_3G09210)"/>
    <property type="match status" value="1"/>
</dbReference>
<dbReference type="NCBIfam" id="NF033681">
    <property type="entry name" value="ExeM_NucH_DNase"/>
    <property type="match status" value="1"/>
</dbReference>
<dbReference type="InterPro" id="IPR001343">
    <property type="entry name" value="Hemolysn_Ca-bd"/>
</dbReference>
<dbReference type="CDD" id="cd10283">
    <property type="entry name" value="MnuA_DNase1-like"/>
    <property type="match status" value="1"/>
</dbReference>